<evidence type="ECO:0000313" key="1">
    <source>
        <dbReference type="EMBL" id="CDH03328.1"/>
    </source>
</evidence>
<dbReference type="EMBL" id="CBSV010000248">
    <property type="protein sequence ID" value="CDH03328.1"/>
    <property type="molecule type" value="Genomic_DNA"/>
</dbReference>
<proteinExistence type="predicted"/>
<organism evidence="1">
    <name type="scientific">Xenorhabdus bovienii str. feltiae Moldova</name>
    <dbReference type="NCBI Taxonomy" id="1398200"/>
    <lineage>
        <taxon>Bacteria</taxon>
        <taxon>Pseudomonadati</taxon>
        <taxon>Pseudomonadota</taxon>
        <taxon>Gammaproteobacteria</taxon>
        <taxon>Enterobacterales</taxon>
        <taxon>Morganellaceae</taxon>
        <taxon>Xenorhabdus</taxon>
    </lineage>
</organism>
<accession>A0A077NXU3</accession>
<protein>
    <submittedName>
        <fullName evidence="1">Uncharacterized protein</fullName>
    </submittedName>
</protein>
<sequence length="240" mass="26457">MSSVSIKFSDGRNDVVGVDNANAILREVGVRISLVSIPEEAKPIIKVSKTRATNDEEKKKLISIFNLNRADFLEQIRLAGRTPAVNRGGYLSTTEVDVPPYPKVYDMKEMTDEMKKYVLSKFGRLHVNSSEDGSGIDEVMTVISGGPLNWFFVLNNGVTANVLVNEVGPNDQAIRLSYPGLGPHGGFINADQGLLVAYAHGPETFVMRYEDPSVAHSEMLNTNPWMDFSGDRPKLLDKVK</sequence>
<dbReference type="Proteomes" id="UP000028487">
    <property type="component" value="Unassembled WGS sequence"/>
</dbReference>
<reference evidence="1" key="1">
    <citation type="submission" date="2013-07" db="EMBL/GenBank/DDBJ databases">
        <title>Sub-species coevolution in mutualistic symbiosis.</title>
        <authorList>
            <person name="Murfin K."/>
            <person name="Klassen J."/>
            <person name="Lee M."/>
            <person name="Forst S."/>
            <person name="Stock P."/>
            <person name="Goodrich-Blair H."/>
        </authorList>
    </citation>
    <scope>NUCLEOTIDE SEQUENCE [LARGE SCALE GENOMIC DNA]</scope>
    <source>
        <strain evidence="1">Feltiae Moldova</strain>
    </source>
</reference>
<comment type="caution">
    <text evidence="1">The sequence shown here is derived from an EMBL/GenBank/DDBJ whole genome shotgun (WGS) entry which is preliminary data.</text>
</comment>
<dbReference type="RefSeq" id="WP_038222106.1">
    <property type="nucleotide sequence ID" value="NZ_CAWLWD010000066.1"/>
</dbReference>
<name>A0A077NXU3_XENBV</name>
<dbReference type="AlphaFoldDB" id="A0A077NXU3"/>
<dbReference type="HOGENOM" id="CLU_1030085_0_0_6"/>
<gene>
    <name evidence="1" type="ORF">XBFM1_740002</name>
</gene>